<sequence>MVETGILTVESEQLTVTYGSLPFACVSVSMWNPYLAVFATGASAVELERAGSLIDWGPVICDHTNVIFAHIDDAEEIYMCSWGFGSDTTQVCSSRRMVSPRAMYLSG</sequence>
<evidence type="ECO:0000313" key="2">
    <source>
        <dbReference type="Proteomes" id="UP000318821"/>
    </source>
</evidence>
<dbReference type="AlphaFoldDB" id="A0A504X3E5"/>
<reference evidence="2" key="1">
    <citation type="submission" date="2019-02" db="EMBL/GenBank/DDBJ databases">
        <title>FDA dAtabase for Regulatory Grade micrObial Sequences (FDA-ARGOS): Supporting development and validation of Infectious Disease Dx tests.</title>
        <authorList>
            <person name="Duncan R."/>
            <person name="Fisher C."/>
            <person name="Tallon L."/>
            <person name="Sadzewicz L."/>
            <person name="Sengamalay N."/>
            <person name="Ott S."/>
            <person name="Godinez A."/>
            <person name="Nagaraj S."/>
            <person name="Vavikolanu K."/>
            <person name="Vyas G."/>
            <person name="Nadendla S."/>
            <person name="Aluvathingal J."/>
            <person name="Sichtig H."/>
        </authorList>
    </citation>
    <scope>NUCLEOTIDE SEQUENCE [LARGE SCALE GENOMIC DNA]</scope>
    <source>
        <strain evidence="2">FDAARGOS_360</strain>
    </source>
</reference>
<dbReference type="EMBL" id="RHLD01000012">
    <property type="protein sequence ID" value="TPP40620.1"/>
    <property type="molecule type" value="Genomic_DNA"/>
</dbReference>
<dbReference type="SUPFAM" id="SSF54506">
    <property type="entry name" value="Diaminopimelate epimerase-like"/>
    <property type="match status" value="1"/>
</dbReference>
<name>A0A504X3E5_LEIDO</name>
<organism evidence="1 2">
    <name type="scientific">Leishmania donovani</name>
    <dbReference type="NCBI Taxonomy" id="5661"/>
    <lineage>
        <taxon>Eukaryota</taxon>
        <taxon>Discoba</taxon>
        <taxon>Euglenozoa</taxon>
        <taxon>Kinetoplastea</taxon>
        <taxon>Metakinetoplastina</taxon>
        <taxon>Trypanosomatida</taxon>
        <taxon>Trypanosomatidae</taxon>
        <taxon>Leishmaniinae</taxon>
        <taxon>Leishmania</taxon>
    </lineage>
</organism>
<protein>
    <submittedName>
        <fullName evidence="1">Uncharacterized protein</fullName>
    </submittedName>
</protein>
<gene>
    <name evidence="1" type="ORF">CGC20_14025</name>
</gene>
<proteinExistence type="predicted"/>
<accession>A0A504X3E5</accession>
<evidence type="ECO:0000313" key="1">
    <source>
        <dbReference type="EMBL" id="TPP40620.1"/>
    </source>
</evidence>
<dbReference type="Proteomes" id="UP000318821">
    <property type="component" value="Unassembled WGS sequence"/>
</dbReference>
<comment type="caution">
    <text evidence="1">The sequence shown here is derived from an EMBL/GenBank/DDBJ whole genome shotgun (WGS) entry which is preliminary data.</text>
</comment>
<dbReference type="Gene3D" id="3.10.310.10">
    <property type="entry name" value="Diaminopimelate Epimerase, Chain A, domain 1"/>
    <property type="match status" value="1"/>
</dbReference>